<evidence type="ECO:0000313" key="1">
    <source>
        <dbReference type="EnsemblPlants" id="Pp3c23_9230V3.1"/>
    </source>
</evidence>
<name>A0A7I4CPT6_PHYPA</name>
<evidence type="ECO:0000313" key="2">
    <source>
        <dbReference type="Proteomes" id="UP000006727"/>
    </source>
</evidence>
<dbReference type="EnsemblPlants" id="Pp3c23_9230V3.1">
    <property type="protein sequence ID" value="Pp3c23_9230V3.1"/>
    <property type="gene ID" value="Pp3c23_9230"/>
</dbReference>
<organism evidence="1 2">
    <name type="scientific">Physcomitrium patens</name>
    <name type="common">Spreading-leaved earth moss</name>
    <name type="synonym">Physcomitrella patens</name>
    <dbReference type="NCBI Taxonomy" id="3218"/>
    <lineage>
        <taxon>Eukaryota</taxon>
        <taxon>Viridiplantae</taxon>
        <taxon>Streptophyta</taxon>
        <taxon>Embryophyta</taxon>
        <taxon>Bryophyta</taxon>
        <taxon>Bryophytina</taxon>
        <taxon>Bryopsida</taxon>
        <taxon>Funariidae</taxon>
        <taxon>Funariales</taxon>
        <taxon>Funariaceae</taxon>
        <taxon>Physcomitrium</taxon>
    </lineage>
</organism>
<sequence>MAPCRDALGVRTAHGVVTPGLEILMELAAAAASTRMSSTLTQGQESEGGFRGKSTQRSVPIELFAATPTPPGAREQEQEVAMATVSGGSVAVTSRGWPLGLWVDLMVPVRLGRLCVFPLLEPSTQKRRPFFFQVYWGFEFLPSEP</sequence>
<dbReference type="RefSeq" id="XP_073386725.1">
    <property type="nucleotide sequence ID" value="XM_073530624.1"/>
</dbReference>
<dbReference type="GeneID" id="141044836"/>
<dbReference type="EMBL" id="ABEU02000023">
    <property type="status" value="NOT_ANNOTATED_CDS"/>
    <property type="molecule type" value="Genomic_DNA"/>
</dbReference>
<reference evidence="1" key="3">
    <citation type="submission" date="2020-12" db="UniProtKB">
        <authorList>
            <consortium name="EnsemblPlants"/>
        </authorList>
    </citation>
    <scope>IDENTIFICATION</scope>
</reference>
<reference evidence="1 2" key="1">
    <citation type="journal article" date="2008" name="Science">
        <title>The Physcomitrella genome reveals evolutionary insights into the conquest of land by plants.</title>
        <authorList>
            <person name="Rensing S."/>
            <person name="Lang D."/>
            <person name="Zimmer A."/>
            <person name="Terry A."/>
            <person name="Salamov A."/>
            <person name="Shapiro H."/>
            <person name="Nishiyama T."/>
            <person name="Perroud P.-F."/>
            <person name="Lindquist E."/>
            <person name="Kamisugi Y."/>
            <person name="Tanahashi T."/>
            <person name="Sakakibara K."/>
            <person name="Fujita T."/>
            <person name="Oishi K."/>
            <person name="Shin-I T."/>
            <person name="Kuroki Y."/>
            <person name="Toyoda A."/>
            <person name="Suzuki Y."/>
            <person name="Hashimoto A."/>
            <person name="Yamaguchi K."/>
            <person name="Sugano A."/>
            <person name="Kohara Y."/>
            <person name="Fujiyama A."/>
            <person name="Anterola A."/>
            <person name="Aoki S."/>
            <person name="Ashton N."/>
            <person name="Barbazuk W.B."/>
            <person name="Barker E."/>
            <person name="Bennetzen J."/>
            <person name="Bezanilla M."/>
            <person name="Blankenship R."/>
            <person name="Cho S.H."/>
            <person name="Dutcher S."/>
            <person name="Estelle M."/>
            <person name="Fawcett J.A."/>
            <person name="Gundlach H."/>
            <person name="Hanada K."/>
            <person name="Heyl A."/>
            <person name="Hicks K.A."/>
            <person name="Hugh J."/>
            <person name="Lohr M."/>
            <person name="Mayer K."/>
            <person name="Melkozernov A."/>
            <person name="Murata T."/>
            <person name="Nelson D."/>
            <person name="Pils B."/>
            <person name="Prigge M."/>
            <person name="Reiss B."/>
            <person name="Renner T."/>
            <person name="Rombauts S."/>
            <person name="Rushton P."/>
            <person name="Sanderfoot A."/>
            <person name="Schween G."/>
            <person name="Shiu S.-H."/>
            <person name="Stueber K."/>
            <person name="Theodoulou F.L."/>
            <person name="Tu H."/>
            <person name="Van de Peer Y."/>
            <person name="Verrier P.J."/>
            <person name="Waters E."/>
            <person name="Wood A."/>
            <person name="Yang L."/>
            <person name="Cove D."/>
            <person name="Cuming A."/>
            <person name="Hasebe M."/>
            <person name="Lucas S."/>
            <person name="Mishler D.B."/>
            <person name="Reski R."/>
            <person name="Grigoriev I."/>
            <person name="Quatrano R.S."/>
            <person name="Boore J.L."/>
        </authorList>
    </citation>
    <scope>NUCLEOTIDE SEQUENCE [LARGE SCALE GENOMIC DNA]</scope>
    <source>
        <strain evidence="1 2">cv. Gransden 2004</strain>
    </source>
</reference>
<dbReference type="InParanoid" id="A0A7I4CPT6"/>
<proteinExistence type="predicted"/>
<dbReference type="Gramene" id="Pp3c23_9230V3.1">
    <property type="protein sequence ID" value="Pp3c23_9230V3.1"/>
    <property type="gene ID" value="Pp3c23_9230"/>
</dbReference>
<dbReference type="AlphaFoldDB" id="A0A7I4CPT6"/>
<reference evidence="1 2" key="2">
    <citation type="journal article" date="2018" name="Plant J.">
        <title>The Physcomitrella patens chromosome-scale assembly reveals moss genome structure and evolution.</title>
        <authorList>
            <person name="Lang D."/>
            <person name="Ullrich K.K."/>
            <person name="Murat F."/>
            <person name="Fuchs J."/>
            <person name="Jenkins J."/>
            <person name="Haas F.B."/>
            <person name="Piednoel M."/>
            <person name="Gundlach H."/>
            <person name="Van Bel M."/>
            <person name="Meyberg R."/>
            <person name="Vives C."/>
            <person name="Morata J."/>
            <person name="Symeonidi A."/>
            <person name="Hiss M."/>
            <person name="Muchero W."/>
            <person name="Kamisugi Y."/>
            <person name="Saleh O."/>
            <person name="Blanc G."/>
            <person name="Decker E.L."/>
            <person name="van Gessel N."/>
            <person name="Grimwood J."/>
            <person name="Hayes R.D."/>
            <person name="Graham S.W."/>
            <person name="Gunter L.E."/>
            <person name="McDaniel S.F."/>
            <person name="Hoernstein S.N.W."/>
            <person name="Larsson A."/>
            <person name="Li F.W."/>
            <person name="Perroud P.F."/>
            <person name="Phillips J."/>
            <person name="Ranjan P."/>
            <person name="Rokshar D.S."/>
            <person name="Rothfels C.J."/>
            <person name="Schneider L."/>
            <person name="Shu S."/>
            <person name="Stevenson D.W."/>
            <person name="Thummler F."/>
            <person name="Tillich M."/>
            <person name="Villarreal Aguilar J.C."/>
            <person name="Widiez T."/>
            <person name="Wong G.K."/>
            <person name="Wymore A."/>
            <person name="Zhang Y."/>
            <person name="Zimmer A.D."/>
            <person name="Quatrano R.S."/>
            <person name="Mayer K.F.X."/>
            <person name="Goodstein D."/>
            <person name="Casacuberta J.M."/>
            <person name="Vandepoele K."/>
            <person name="Reski R."/>
            <person name="Cuming A.C."/>
            <person name="Tuskan G.A."/>
            <person name="Maumus F."/>
            <person name="Salse J."/>
            <person name="Schmutz J."/>
            <person name="Rensing S.A."/>
        </authorList>
    </citation>
    <scope>NUCLEOTIDE SEQUENCE [LARGE SCALE GENOMIC DNA]</scope>
    <source>
        <strain evidence="1 2">cv. Gransden 2004</strain>
    </source>
</reference>
<dbReference type="Proteomes" id="UP000006727">
    <property type="component" value="Chromosome 23"/>
</dbReference>
<protein>
    <submittedName>
        <fullName evidence="1">Uncharacterized protein</fullName>
    </submittedName>
</protein>
<keyword evidence="2" id="KW-1185">Reference proteome</keyword>
<accession>A0A7I4CPT6</accession>